<comment type="caution">
    <text evidence="4">The sequence shown here is derived from an EMBL/GenBank/DDBJ whole genome shotgun (WGS) entry which is preliminary data.</text>
</comment>
<protein>
    <submittedName>
        <fullName evidence="4">Histidine kinase/DNA gyrase B/HSP90-like ATPase</fullName>
    </submittedName>
</protein>
<dbReference type="InterPro" id="IPR010559">
    <property type="entry name" value="Sig_transdc_His_kin_internal"/>
</dbReference>
<dbReference type="InterPro" id="IPR036890">
    <property type="entry name" value="HATPase_C_sf"/>
</dbReference>
<dbReference type="SUPFAM" id="SSF55874">
    <property type="entry name" value="ATPase domain of HSP90 chaperone/DNA topoisomerase II/histidine kinase"/>
    <property type="match status" value="1"/>
</dbReference>
<dbReference type="GO" id="GO:0000155">
    <property type="term" value="F:phosphorelay sensor kinase activity"/>
    <property type="evidence" value="ECO:0007669"/>
    <property type="project" value="InterPro"/>
</dbReference>
<dbReference type="InterPro" id="IPR050640">
    <property type="entry name" value="Bact_2-comp_sensor_kinase"/>
</dbReference>
<dbReference type="GO" id="GO:0016020">
    <property type="term" value="C:membrane"/>
    <property type="evidence" value="ECO:0007669"/>
    <property type="project" value="InterPro"/>
</dbReference>
<feature type="transmembrane region" description="Helical" evidence="1">
    <location>
        <begin position="63"/>
        <end position="85"/>
    </location>
</feature>
<feature type="domain" description="Histidine kinase/HSP90-like ATPase" evidence="2">
    <location>
        <begin position="251"/>
        <end position="347"/>
    </location>
</feature>
<feature type="domain" description="Signal transduction histidine kinase internal region" evidence="3">
    <location>
        <begin position="152"/>
        <end position="230"/>
    </location>
</feature>
<dbReference type="AlphaFoldDB" id="A0A316FN99"/>
<evidence type="ECO:0000313" key="5">
    <source>
        <dbReference type="Proteomes" id="UP000245790"/>
    </source>
</evidence>
<dbReference type="Proteomes" id="UP000245790">
    <property type="component" value="Unassembled WGS sequence"/>
</dbReference>
<accession>A0A316FN99</accession>
<keyword evidence="1" id="KW-0812">Transmembrane</keyword>
<organism evidence="4 5">
    <name type="scientific">Pleionea mediterranea</name>
    <dbReference type="NCBI Taxonomy" id="523701"/>
    <lineage>
        <taxon>Bacteria</taxon>
        <taxon>Pseudomonadati</taxon>
        <taxon>Pseudomonadota</taxon>
        <taxon>Gammaproteobacteria</taxon>
        <taxon>Oceanospirillales</taxon>
        <taxon>Pleioneaceae</taxon>
        <taxon>Pleionea</taxon>
    </lineage>
</organism>
<dbReference type="Pfam" id="PF02518">
    <property type="entry name" value="HATPase_c"/>
    <property type="match status" value="1"/>
</dbReference>
<reference evidence="4 5" key="1">
    <citation type="submission" date="2018-05" db="EMBL/GenBank/DDBJ databases">
        <title>Genomic Encyclopedia of Type Strains, Phase IV (KMG-IV): sequencing the most valuable type-strain genomes for metagenomic binning, comparative biology and taxonomic classification.</title>
        <authorList>
            <person name="Goeker M."/>
        </authorList>
    </citation>
    <scope>NUCLEOTIDE SEQUENCE [LARGE SCALE GENOMIC DNA]</scope>
    <source>
        <strain evidence="4 5">DSM 25350</strain>
    </source>
</reference>
<keyword evidence="4" id="KW-0808">Transferase</keyword>
<proteinExistence type="predicted"/>
<feature type="transmembrane region" description="Helical" evidence="1">
    <location>
        <begin position="7"/>
        <end position="25"/>
    </location>
</feature>
<evidence type="ECO:0000259" key="3">
    <source>
        <dbReference type="Pfam" id="PF06580"/>
    </source>
</evidence>
<dbReference type="Gene3D" id="3.30.565.10">
    <property type="entry name" value="Histidine kinase-like ATPase, C-terminal domain"/>
    <property type="match status" value="1"/>
</dbReference>
<dbReference type="Pfam" id="PF06580">
    <property type="entry name" value="His_kinase"/>
    <property type="match status" value="1"/>
</dbReference>
<keyword evidence="1" id="KW-1133">Transmembrane helix</keyword>
<sequence>MVAKQLLISLLIANAIGFLLSFGWTTSTFGLLLRVSLIALIALITFTLLDYWPSKLPKWLARWVTQVVGVAISVPVTVFVIYWVSTDSSAPPFWQDADRLLGFNTLTFVGLLVAPWIALTALVRQKDALARHQALAFQLERSKLQQQFTEARHRLLQAQVAPHFLFNTLANIQALVNSGSSRAGEVLNSLTAYLRAAVPQLDESTNSFNQELKLTSAYLELMQLRMPDRLTYDLSIDKSVYSLTCPAMTLMTLVENAIRHGIDPSEKGGHVQININLNNDQVVIQVIDTGVGLQYKRNENSSTHSTNDGTGLSSLRERLKLSFNNNAHLQVFEQQPHGVHAEVIIPAQEAQVL</sequence>
<feature type="transmembrane region" description="Helical" evidence="1">
    <location>
        <begin position="31"/>
        <end position="51"/>
    </location>
</feature>
<dbReference type="PANTHER" id="PTHR34220">
    <property type="entry name" value="SENSOR HISTIDINE KINASE YPDA"/>
    <property type="match status" value="1"/>
</dbReference>
<keyword evidence="5" id="KW-1185">Reference proteome</keyword>
<evidence type="ECO:0000259" key="2">
    <source>
        <dbReference type="Pfam" id="PF02518"/>
    </source>
</evidence>
<feature type="transmembrane region" description="Helical" evidence="1">
    <location>
        <begin position="105"/>
        <end position="123"/>
    </location>
</feature>
<evidence type="ECO:0000313" key="4">
    <source>
        <dbReference type="EMBL" id="PWK49999.1"/>
    </source>
</evidence>
<dbReference type="EMBL" id="QGGU01000007">
    <property type="protein sequence ID" value="PWK49999.1"/>
    <property type="molecule type" value="Genomic_DNA"/>
</dbReference>
<dbReference type="PANTHER" id="PTHR34220:SF9">
    <property type="entry name" value="SIGNAL TRANSDUCTION HISTIDINE KINASE INTERNAL REGION DOMAIN-CONTAINING PROTEIN"/>
    <property type="match status" value="1"/>
</dbReference>
<gene>
    <name evidence="4" type="ORF">C8D97_107164</name>
</gene>
<dbReference type="InterPro" id="IPR003594">
    <property type="entry name" value="HATPase_dom"/>
</dbReference>
<keyword evidence="4" id="KW-0418">Kinase</keyword>
<dbReference type="RefSeq" id="WP_210204921.1">
    <property type="nucleotide sequence ID" value="NZ_QGGU01000007.1"/>
</dbReference>
<evidence type="ECO:0000256" key="1">
    <source>
        <dbReference type="SAM" id="Phobius"/>
    </source>
</evidence>
<keyword evidence="1" id="KW-0472">Membrane</keyword>
<name>A0A316FN99_9GAMM</name>